<keyword evidence="10" id="KW-1185">Reference proteome</keyword>
<evidence type="ECO:0000313" key="10">
    <source>
        <dbReference type="Proteomes" id="UP000432715"/>
    </source>
</evidence>
<keyword evidence="2" id="KW-0031">Aminopeptidase</keyword>
<feature type="active site" description="Proton acceptor" evidence="7">
    <location>
        <position position="207"/>
    </location>
</feature>
<dbReference type="PANTHER" id="PTHR32481">
    <property type="entry name" value="AMINOPEPTIDASE"/>
    <property type="match status" value="1"/>
</dbReference>
<dbReference type="PIRSF" id="PIRSF001123">
    <property type="entry name" value="PepA_GA"/>
    <property type="match status" value="1"/>
</dbReference>
<dbReference type="GO" id="GO:0046872">
    <property type="term" value="F:metal ion binding"/>
    <property type="evidence" value="ECO:0007669"/>
    <property type="project" value="UniProtKB-UniRule"/>
</dbReference>
<dbReference type="Proteomes" id="UP000432715">
    <property type="component" value="Unassembled WGS sequence"/>
</dbReference>
<dbReference type="OrthoDB" id="9772053at2"/>
<keyword evidence="3" id="KW-0645">Protease</keyword>
<name>A0A6I0EXM7_9FIRM</name>
<dbReference type="Pfam" id="PF05343">
    <property type="entry name" value="Peptidase_M42"/>
    <property type="match status" value="1"/>
</dbReference>
<dbReference type="Gene3D" id="3.40.630.10">
    <property type="entry name" value="Zn peptidases"/>
    <property type="match status" value="1"/>
</dbReference>
<comment type="similarity">
    <text evidence="1 6">Belongs to the peptidase M42 family.</text>
</comment>
<keyword evidence="4 8" id="KW-0479">Metal-binding</keyword>
<feature type="binding site" evidence="8">
    <location>
        <position position="230"/>
    </location>
    <ligand>
        <name>Zn(2+)</name>
        <dbReference type="ChEBI" id="CHEBI:29105"/>
        <label>1</label>
    </ligand>
</feature>
<feature type="binding site" evidence="8">
    <location>
        <position position="314"/>
    </location>
    <ligand>
        <name>Zn(2+)</name>
        <dbReference type="ChEBI" id="CHEBI:29105"/>
        <label>2</label>
    </ligand>
</feature>
<evidence type="ECO:0000256" key="6">
    <source>
        <dbReference type="PIRNR" id="PIRNR001123"/>
    </source>
</evidence>
<dbReference type="InterPro" id="IPR023367">
    <property type="entry name" value="Peptidase_M42_dom2"/>
</dbReference>
<evidence type="ECO:0000256" key="4">
    <source>
        <dbReference type="ARBA" id="ARBA00022723"/>
    </source>
</evidence>
<feature type="binding site" evidence="8">
    <location>
        <position position="208"/>
    </location>
    <ligand>
        <name>Zn(2+)</name>
        <dbReference type="ChEBI" id="CHEBI:29105"/>
        <label>2</label>
    </ligand>
</feature>
<evidence type="ECO:0000256" key="7">
    <source>
        <dbReference type="PIRSR" id="PIRSR001123-1"/>
    </source>
</evidence>
<comment type="caution">
    <text evidence="9">The sequence shown here is derived from an EMBL/GenBank/DDBJ whole genome shotgun (WGS) entry which is preliminary data.</text>
</comment>
<dbReference type="CDD" id="cd05656">
    <property type="entry name" value="M42_Frv"/>
    <property type="match status" value="1"/>
</dbReference>
<dbReference type="SUPFAM" id="SSF53187">
    <property type="entry name" value="Zn-dependent exopeptidases"/>
    <property type="match status" value="1"/>
</dbReference>
<feature type="binding site" evidence="8">
    <location>
        <position position="175"/>
    </location>
    <ligand>
        <name>Zn(2+)</name>
        <dbReference type="ChEBI" id="CHEBI:29105"/>
        <label>2</label>
    </ligand>
</feature>
<organism evidence="9 10">
    <name type="scientific">Alkaliphilus pronyensis</name>
    <dbReference type="NCBI Taxonomy" id="1482732"/>
    <lineage>
        <taxon>Bacteria</taxon>
        <taxon>Bacillati</taxon>
        <taxon>Bacillota</taxon>
        <taxon>Clostridia</taxon>
        <taxon>Peptostreptococcales</taxon>
        <taxon>Natronincolaceae</taxon>
        <taxon>Alkaliphilus</taxon>
    </lineage>
</organism>
<evidence type="ECO:0000256" key="8">
    <source>
        <dbReference type="PIRSR" id="PIRSR001123-2"/>
    </source>
</evidence>
<dbReference type="GO" id="GO:0006508">
    <property type="term" value="P:proteolysis"/>
    <property type="evidence" value="ECO:0007669"/>
    <property type="project" value="UniProtKB-KW"/>
</dbReference>
<dbReference type="RefSeq" id="WP_151861493.1">
    <property type="nucleotide sequence ID" value="NZ_WBZC01000036.1"/>
</dbReference>
<dbReference type="PANTHER" id="PTHR32481:SF0">
    <property type="entry name" value="AMINOPEPTIDASE YPDE-RELATED"/>
    <property type="match status" value="1"/>
</dbReference>
<accession>A0A6I0EXM7</accession>
<evidence type="ECO:0000256" key="1">
    <source>
        <dbReference type="ARBA" id="ARBA00006272"/>
    </source>
</evidence>
<dbReference type="AlphaFoldDB" id="A0A6I0EXM7"/>
<gene>
    <name evidence="9" type="ORF">F8154_10090</name>
</gene>
<dbReference type="InterPro" id="IPR008007">
    <property type="entry name" value="Peptidase_M42"/>
</dbReference>
<feature type="binding site" evidence="8">
    <location>
        <position position="175"/>
    </location>
    <ligand>
        <name>Zn(2+)</name>
        <dbReference type="ChEBI" id="CHEBI:29105"/>
        <label>1</label>
    </ligand>
</feature>
<dbReference type="SUPFAM" id="SSF101821">
    <property type="entry name" value="Aminopeptidase/glucanase lid domain"/>
    <property type="match status" value="1"/>
</dbReference>
<keyword evidence="5" id="KW-0378">Hydrolase</keyword>
<evidence type="ECO:0000256" key="2">
    <source>
        <dbReference type="ARBA" id="ARBA00022438"/>
    </source>
</evidence>
<evidence type="ECO:0000256" key="5">
    <source>
        <dbReference type="ARBA" id="ARBA00022801"/>
    </source>
</evidence>
<dbReference type="InterPro" id="IPR051464">
    <property type="entry name" value="Peptidase_M42_aminopept"/>
</dbReference>
<protein>
    <submittedName>
        <fullName evidence="9">M42 family metallopeptidase</fullName>
    </submittedName>
</protein>
<feature type="binding site" evidence="8">
    <location>
        <position position="65"/>
    </location>
    <ligand>
        <name>Zn(2+)</name>
        <dbReference type="ChEBI" id="CHEBI:29105"/>
        <label>1</label>
    </ligand>
</feature>
<dbReference type="EMBL" id="WBZC01000036">
    <property type="protein sequence ID" value="KAB3534021.1"/>
    <property type="molecule type" value="Genomic_DNA"/>
</dbReference>
<proteinExistence type="inferred from homology"/>
<comment type="cofactor">
    <cofactor evidence="8">
        <name>a divalent metal cation</name>
        <dbReference type="ChEBI" id="CHEBI:60240"/>
    </cofactor>
    <text evidence="8">Binds 2 divalent metal cations per subunit.</text>
</comment>
<dbReference type="Gene3D" id="2.40.30.40">
    <property type="entry name" value="Peptidase M42, domain 2"/>
    <property type="match status" value="1"/>
</dbReference>
<evidence type="ECO:0000313" key="9">
    <source>
        <dbReference type="EMBL" id="KAB3534021.1"/>
    </source>
</evidence>
<sequence>MSNYDFLKRLTEAYGVSGYEGEASTIIQEFFKPLCDDVTTDSLGNLICLKKGSKANGKKIMLAAHMDEIGLMVKDIDENGFVWFTNIGGIDQRTLLCQEVIIHGAKKIYGIIGAKPPHLTSDEDRSKALKMEDLMIDTGYKKEELKEYISIGDIITIKRKAVSLKNNWFTGKSLDDRAGVVAMYSCLKHLKDVKHDLDVYLVATVQEEVGTRGAITATYEIEPDIGIAIDVGFGRTPELKEFDTIDMDKGPALTIGPNIHPKVMEGLKKAAKNNYIDYQVEIATGHSGTDAWPMQVSKSGVATAVISIPLRYMHTSVETISLNDIDKTGKLLACFVSSLNDTDLEEFLCY</sequence>
<dbReference type="GO" id="GO:0004177">
    <property type="term" value="F:aminopeptidase activity"/>
    <property type="evidence" value="ECO:0007669"/>
    <property type="project" value="UniProtKB-UniRule"/>
</dbReference>
<reference evidence="9 10" key="1">
    <citation type="submission" date="2019-10" db="EMBL/GenBank/DDBJ databases">
        <title>Alkaliphilus serpentinus sp. nov. and Alkaliphilus pronyensis sp. nov., two novel anaerobic alkaliphilic species isolated from the serpentinized-hosted hydrothermal field of the Prony Bay (New Caledonia).</title>
        <authorList>
            <person name="Postec A."/>
        </authorList>
    </citation>
    <scope>NUCLEOTIDE SEQUENCE [LARGE SCALE GENOMIC DNA]</scope>
    <source>
        <strain evidence="9 10">LacV</strain>
    </source>
</reference>
<evidence type="ECO:0000256" key="3">
    <source>
        <dbReference type="ARBA" id="ARBA00022670"/>
    </source>
</evidence>